<name>A0A438ENM7_VITVI</name>
<dbReference type="EMBL" id="QGNW01001229">
    <property type="protein sequence ID" value="RVW49218.1"/>
    <property type="molecule type" value="Genomic_DNA"/>
</dbReference>
<evidence type="ECO:0000313" key="2">
    <source>
        <dbReference type="Proteomes" id="UP000288805"/>
    </source>
</evidence>
<dbReference type="AlphaFoldDB" id="A0A438ENM7"/>
<reference evidence="1 2" key="1">
    <citation type="journal article" date="2018" name="PLoS Genet.">
        <title>Population sequencing reveals clonal diversity and ancestral inbreeding in the grapevine cultivar Chardonnay.</title>
        <authorList>
            <person name="Roach M.J."/>
            <person name="Johnson D.L."/>
            <person name="Bohlmann J."/>
            <person name="van Vuuren H.J."/>
            <person name="Jones S.J."/>
            <person name="Pretorius I.S."/>
            <person name="Schmidt S.A."/>
            <person name="Borneman A.R."/>
        </authorList>
    </citation>
    <scope>NUCLEOTIDE SEQUENCE [LARGE SCALE GENOMIC DNA]</scope>
    <source>
        <strain evidence="2">cv. Chardonnay</strain>
        <tissue evidence="1">Leaf</tissue>
    </source>
</reference>
<evidence type="ECO:0000313" key="1">
    <source>
        <dbReference type="EMBL" id="RVW49218.1"/>
    </source>
</evidence>
<gene>
    <name evidence="1" type="ORF">CK203_073279</name>
</gene>
<protein>
    <submittedName>
        <fullName evidence="1">Uncharacterized protein</fullName>
    </submittedName>
</protein>
<organism evidence="1 2">
    <name type="scientific">Vitis vinifera</name>
    <name type="common">Grape</name>
    <dbReference type="NCBI Taxonomy" id="29760"/>
    <lineage>
        <taxon>Eukaryota</taxon>
        <taxon>Viridiplantae</taxon>
        <taxon>Streptophyta</taxon>
        <taxon>Embryophyta</taxon>
        <taxon>Tracheophyta</taxon>
        <taxon>Spermatophyta</taxon>
        <taxon>Magnoliopsida</taxon>
        <taxon>eudicotyledons</taxon>
        <taxon>Gunneridae</taxon>
        <taxon>Pentapetalae</taxon>
        <taxon>rosids</taxon>
        <taxon>Vitales</taxon>
        <taxon>Vitaceae</taxon>
        <taxon>Viteae</taxon>
        <taxon>Vitis</taxon>
    </lineage>
</organism>
<accession>A0A438ENM7</accession>
<comment type="caution">
    <text evidence="1">The sequence shown here is derived from an EMBL/GenBank/DDBJ whole genome shotgun (WGS) entry which is preliminary data.</text>
</comment>
<proteinExistence type="predicted"/>
<dbReference type="Proteomes" id="UP000288805">
    <property type="component" value="Unassembled WGS sequence"/>
</dbReference>
<sequence>MPSPIMGFKTPLQALAAMPPIRKVTGAMIQQTGSTMLLWMSPSSSLRCSIIHPILLFKGRGGGNMRRKRLGEDICKLIFGGDGEKLKSTMEKMITDKMTINLDVFSPFMKDIIVSI</sequence>